<dbReference type="NCBIfam" id="NF000595">
    <property type="entry name" value="PRK00015.1-3"/>
    <property type="match status" value="1"/>
</dbReference>
<evidence type="ECO:0000256" key="1">
    <source>
        <dbReference type="ARBA" id="ARBA00000077"/>
    </source>
</evidence>
<reference evidence="19 20" key="1">
    <citation type="submission" date="2016-10" db="EMBL/GenBank/DDBJ databases">
        <authorList>
            <person name="de Groot N.N."/>
        </authorList>
    </citation>
    <scope>NUCLEOTIDE SEQUENCE [LARGE SCALE GENOMIC DNA]</scope>
    <source>
        <strain evidence="19 20">DSM 17074</strain>
    </source>
</reference>
<dbReference type="EMBL" id="FPAI01000004">
    <property type="protein sequence ID" value="SFS50386.1"/>
    <property type="molecule type" value="Genomic_DNA"/>
</dbReference>
<dbReference type="InterPro" id="IPR001352">
    <property type="entry name" value="RNase_HII/HIII"/>
</dbReference>
<evidence type="ECO:0000259" key="17">
    <source>
        <dbReference type="PROSITE" id="PS51975"/>
    </source>
</evidence>
<evidence type="ECO:0000256" key="5">
    <source>
        <dbReference type="ARBA" id="ARBA00007383"/>
    </source>
</evidence>
<feature type="domain" description="RNase H type-2" evidence="17">
    <location>
        <begin position="75"/>
        <end position="258"/>
    </location>
</feature>
<keyword evidence="10 14" id="KW-0479">Metal-binding</keyword>
<dbReference type="InterPro" id="IPR022898">
    <property type="entry name" value="RNase_HII"/>
</dbReference>
<evidence type="ECO:0000256" key="7">
    <source>
        <dbReference type="ARBA" id="ARBA00019179"/>
    </source>
</evidence>
<dbReference type="InterPro" id="IPR036397">
    <property type="entry name" value="RNaseH_sf"/>
</dbReference>
<evidence type="ECO:0000256" key="16">
    <source>
        <dbReference type="RuleBase" id="RU003515"/>
    </source>
</evidence>
<feature type="binding site" evidence="14 15">
    <location>
        <position position="81"/>
    </location>
    <ligand>
        <name>a divalent metal cation</name>
        <dbReference type="ChEBI" id="CHEBI:60240"/>
    </ligand>
</feature>
<dbReference type="PANTHER" id="PTHR10954">
    <property type="entry name" value="RIBONUCLEASE H2 SUBUNIT A"/>
    <property type="match status" value="1"/>
</dbReference>
<organism evidence="19 20">
    <name type="scientific">Halolactibacillus miurensis</name>
    <dbReference type="NCBI Taxonomy" id="306541"/>
    <lineage>
        <taxon>Bacteria</taxon>
        <taxon>Bacillati</taxon>
        <taxon>Bacillota</taxon>
        <taxon>Bacilli</taxon>
        <taxon>Bacillales</taxon>
        <taxon>Bacillaceae</taxon>
        <taxon>Halolactibacillus</taxon>
    </lineage>
</organism>
<dbReference type="OrthoDB" id="9803420at2"/>
<evidence type="ECO:0000256" key="3">
    <source>
        <dbReference type="ARBA" id="ARBA00004065"/>
    </source>
</evidence>
<evidence type="ECO:0000256" key="11">
    <source>
        <dbReference type="ARBA" id="ARBA00022759"/>
    </source>
</evidence>
<evidence type="ECO:0000256" key="15">
    <source>
        <dbReference type="PROSITE-ProRule" id="PRU01319"/>
    </source>
</evidence>
<dbReference type="NCBIfam" id="NF000594">
    <property type="entry name" value="PRK00015.1-1"/>
    <property type="match status" value="1"/>
</dbReference>
<evidence type="ECO:0000256" key="2">
    <source>
        <dbReference type="ARBA" id="ARBA00001946"/>
    </source>
</evidence>
<feature type="binding site" evidence="14 15">
    <location>
        <position position="173"/>
    </location>
    <ligand>
        <name>a divalent metal cation</name>
        <dbReference type="ChEBI" id="CHEBI:60240"/>
    </ligand>
</feature>
<dbReference type="Pfam" id="PF01351">
    <property type="entry name" value="RNase_HII"/>
    <property type="match status" value="1"/>
</dbReference>
<dbReference type="PANTHER" id="PTHR10954:SF18">
    <property type="entry name" value="RIBONUCLEASE HII"/>
    <property type="match status" value="1"/>
</dbReference>
<evidence type="ECO:0000313" key="21">
    <source>
        <dbReference type="Proteomes" id="UP000321773"/>
    </source>
</evidence>
<evidence type="ECO:0000256" key="14">
    <source>
        <dbReference type="HAMAP-Rule" id="MF_00052"/>
    </source>
</evidence>
<evidence type="ECO:0000256" key="4">
    <source>
        <dbReference type="ARBA" id="ARBA00004496"/>
    </source>
</evidence>
<comment type="similarity">
    <text evidence="5 14 16">Belongs to the RNase HII family.</text>
</comment>
<dbReference type="Proteomes" id="UP000199139">
    <property type="component" value="Unassembled WGS sequence"/>
</dbReference>
<sequence>MNQVELSKQPITTIKQLLSQPVDDETLAILDQDERKGVKELLLRYDKVQKKRAQLKEDYLRKFIYEQAVKNEGYQLICGVDEVGRGPLAGPVVAAAVILPEACDLMGLTDSKQLSSTKREFFFEAIQQQALAVGVGIVSPDVIDDINILEATKQAMIEAIDSLPLTPDYLLLDAIKLNTPIQQQSLIKGDMKSISIASASVIAKVTRDRIMAHYDEEYPGYDFIHNQGYGTKSHLEGLKTHGVTSIHRRSFAPVKAYL</sequence>
<name>A0A1I6QD40_9BACI</name>
<dbReference type="GO" id="GO:0004523">
    <property type="term" value="F:RNA-DNA hybrid ribonuclease activity"/>
    <property type="evidence" value="ECO:0007669"/>
    <property type="project" value="UniProtKB-UniRule"/>
</dbReference>
<gene>
    <name evidence="14 18" type="primary">rnhB</name>
    <name evidence="18" type="ORF">HMI01_04380</name>
    <name evidence="19" type="ORF">SAMN05421668_10471</name>
</gene>
<dbReference type="GO" id="GO:0005737">
    <property type="term" value="C:cytoplasm"/>
    <property type="evidence" value="ECO:0007669"/>
    <property type="project" value="UniProtKB-SubCell"/>
</dbReference>
<keyword evidence="9 14" id="KW-0540">Nuclease</keyword>
<keyword evidence="11 14" id="KW-0255">Endonuclease</keyword>
<dbReference type="SUPFAM" id="SSF53098">
    <property type="entry name" value="Ribonuclease H-like"/>
    <property type="match status" value="1"/>
</dbReference>
<dbReference type="PROSITE" id="PS51975">
    <property type="entry name" value="RNASE_H_2"/>
    <property type="match status" value="1"/>
</dbReference>
<dbReference type="HAMAP" id="MF_00052_B">
    <property type="entry name" value="RNase_HII_B"/>
    <property type="match status" value="1"/>
</dbReference>
<dbReference type="AlphaFoldDB" id="A0A1I6QD40"/>
<dbReference type="CDD" id="cd07182">
    <property type="entry name" value="RNase_HII_bacteria_HII_like"/>
    <property type="match status" value="1"/>
</dbReference>
<feature type="binding site" evidence="14 15">
    <location>
        <position position="82"/>
    </location>
    <ligand>
        <name>a divalent metal cation</name>
        <dbReference type="ChEBI" id="CHEBI:60240"/>
    </ligand>
</feature>
<evidence type="ECO:0000313" key="19">
    <source>
        <dbReference type="EMBL" id="SFS50386.1"/>
    </source>
</evidence>
<dbReference type="GO" id="GO:0006298">
    <property type="term" value="P:mismatch repair"/>
    <property type="evidence" value="ECO:0007669"/>
    <property type="project" value="TreeGrafter"/>
</dbReference>
<dbReference type="Proteomes" id="UP000321773">
    <property type="component" value="Unassembled WGS sequence"/>
</dbReference>
<dbReference type="GO" id="GO:0032299">
    <property type="term" value="C:ribonuclease H2 complex"/>
    <property type="evidence" value="ECO:0007669"/>
    <property type="project" value="TreeGrafter"/>
</dbReference>
<dbReference type="RefSeq" id="WP_089853007.1">
    <property type="nucleotide sequence ID" value="NZ_BJWJ01000003.1"/>
</dbReference>
<evidence type="ECO:0000313" key="18">
    <source>
        <dbReference type="EMBL" id="GEM03450.1"/>
    </source>
</evidence>
<dbReference type="InterPro" id="IPR024567">
    <property type="entry name" value="RNase_HII/HIII_dom"/>
</dbReference>
<dbReference type="GO" id="GO:0030145">
    <property type="term" value="F:manganese ion binding"/>
    <property type="evidence" value="ECO:0007669"/>
    <property type="project" value="UniProtKB-UniRule"/>
</dbReference>
<dbReference type="EMBL" id="BJWJ01000003">
    <property type="protein sequence ID" value="GEM03450.1"/>
    <property type="molecule type" value="Genomic_DNA"/>
</dbReference>
<comment type="subcellular location">
    <subcellularLocation>
        <location evidence="4 14">Cytoplasm</location>
    </subcellularLocation>
</comment>
<evidence type="ECO:0000256" key="13">
    <source>
        <dbReference type="ARBA" id="ARBA00023211"/>
    </source>
</evidence>
<comment type="cofactor">
    <cofactor evidence="14 15">
        <name>Mn(2+)</name>
        <dbReference type="ChEBI" id="CHEBI:29035"/>
    </cofactor>
    <cofactor evidence="14 15">
        <name>Mg(2+)</name>
        <dbReference type="ChEBI" id="CHEBI:18420"/>
    </cofactor>
    <text evidence="14 15">Manganese or magnesium. Binds 1 divalent metal ion per monomer in the absence of substrate. May bind a second metal ion after substrate binding.</text>
</comment>
<evidence type="ECO:0000256" key="8">
    <source>
        <dbReference type="ARBA" id="ARBA00022490"/>
    </source>
</evidence>
<keyword evidence="8 14" id="KW-0963">Cytoplasm</keyword>
<evidence type="ECO:0000313" key="20">
    <source>
        <dbReference type="Proteomes" id="UP000199139"/>
    </source>
</evidence>
<evidence type="ECO:0000256" key="12">
    <source>
        <dbReference type="ARBA" id="ARBA00022801"/>
    </source>
</evidence>
<comment type="function">
    <text evidence="3 14 16">Endonuclease that specifically degrades the RNA of RNA-DNA hybrids.</text>
</comment>
<comment type="cofactor">
    <cofactor evidence="2">
        <name>Mg(2+)</name>
        <dbReference type="ChEBI" id="CHEBI:18420"/>
    </cofactor>
</comment>
<keyword evidence="13 14" id="KW-0464">Manganese</keyword>
<keyword evidence="21" id="KW-1185">Reference proteome</keyword>
<reference evidence="18 21" key="2">
    <citation type="submission" date="2019-07" db="EMBL/GenBank/DDBJ databases">
        <title>Whole genome shotgun sequence of Halolactibacillus miurensis NBRC 100873.</title>
        <authorList>
            <person name="Hosoyama A."/>
            <person name="Uohara A."/>
            <person name="Ohji S."/>
            <person name="Ichikawa N."/>
        </authorList>
    </citation>
    <scope>NUCLEOTIDE SEQUENCE [LARGE SCALE GENOMIC DNA]</scope>
    <source>
        <strain evidence="18 21">NBRC 100873</strain>
    </source>
</reference>
<accession>A0A1I6QD40</accession>
<keyword evidence="12 14" id="KW-0378">Hydrolase</keyword>
<evidence type="ECO:0000256" key="6">
    <source>
        <dbReference type="ARBA" id="ARBA00012180"/>
    </source>
</evidence>
<dbReference type="FunFam" id="3.30.420.10:FF:000006">
    <property type="entry name" value="Ribonuclease HII"/>
    <property type="match status" value="1"/>
</dbReference>
<evidence type="ECO:0000256" key="10">
    <source>
        <dbReference type="ARBA" id="ARBA00022723"/>
    </source>
</evidence>
<protein>
    <recommendedName>
        <fullName evidence="7 14">Ribonuclease HII</fullName>
        <shortName evidence="14">RNase HII</shortName>
        <ecNumber evidence="6 14">3.1.26.4</ecNumber>
    </recommendedName>
</protein>
<dbReference type="STRING" id="306541.SAMN05421668_10471"/>
<evidence type="ECO:0000256" key="9">
    <source>
        <dbReference type="ARBA" id="ARBA00022722"/>
    </source>
</evidence>
<dbReference type="EC" id="3.1.26.4" evidence="6 14"/>
<comment type="catalytic activity">
    <reaction evidence="1 14 15 16">
        <text>Endonucleolytic cleavage to 5'-phosphomonoester.</text>
        <dbReference type="EC" id="3.1.26.4"/>
    </reaction>
</comment>
<dbReference type="Gene3D" id="3.30.420.10">
    <property type="entry name" value="Ribonuclease H-like superfamily/Ribonuclease H"/>
    <property type="match status" value="1"/>
</dbReference>
<proteinExistence type="inferred from homology"/>
<dbReference type="InterPro" id="IPR012337">
    <property type="entry name" value="RNaseH-like_sf"/>
</dbReference>
<dbReference type="GO" id="GO:0003723">
    <property type="term" value="F:RNA binding"/>
    <property type="evidence" value="ECO:0007669"/>
    <property type="project" value="UniProtKB-UniRule"/>
</dbReference>
<dbReference type="GO" id="GO:0043137">
    <property type="term" value="P:DNA replication, removal of RNA primer"/>
    <property type="evidence" value="ECO:0007669"/>
    <property type="project" value="TreeGrafter"/>
</dbReference>